<sequence length="55" mass="6013">LLALSSSAEEGEPQFLALQRSVPKPLEFEQVMRYASEVDNAAEAHRQELVDIAGA</sequence>
<proteinExistence type="predicted"/>
<gene>
    <name evidence="1" type="ORF">SPIL2461_LOCUS16968</name>
</gene>
<dbReference type="OrthoDB" id="426399at2759"/>
<protein>
    <submittedName>
        <fullName evidence="1">Uncharacterized protein</fullName>
    </submittedName>
</protein>
<comment type="caution">
    <text evidence="1">The sequence shown here is derived from an EMBL/GenBank/DDBJ whole genome shotgun (WGS) entry which is preliminary data.</text>
</comment>
<dbReference type="AlphaFoldDB" id="A0A812VKH8"/>
<evidence type="ECO:0000313" key="2">
    <source>
        <dbReference type="Proteomes" id="UP000649617"/>
    </source>
</evidence>
<reference evidence="1" key="1">
    <citation type="submission" date="2021-02" db="EMBL/GenBank/DDBJ databases">
        <authorList>
            <person name="Dougan E. K."/>
            <person name="Rhodes N."/>
            <person name="Thang M."/>
            <person name="Chan C."/>
        </authorList>
    </citation>
    <scope>NUCLEOTIDE SEQUENCE</scope>
</reference>
<keyword evidence="2" id="KW-1185">Reference proteome</keyword>
<dbReference type="Proteomes" id="UP000649617">
    <property type="component" value="Unassembled WGS sequence"/>
</dbReference>
<organism evidence="1 2">
    <name type="scientific">Symbiodinium pilosum</name>
    <name type="common">Dinoflagellate</name>
    <dbReference type="NCBI Taxonomy" id="2952"/>
    <lineage>
        <taxon>Eukaryota</taxon>
        <taxon>Sar</taxon>
        <taxon>Alveolata</taxon>
        <taxon>Dinophyceae</taxon>
        <taxon>Suessiales</taxon>
        <taxon>Symbiodiniaceae</taxon>
        <taxon>Symbiodinium</taxon>
    </lineage>
</organism>
<accession>A0A812VKH8</accession>
<dbReference type="EMBL" id="CAJNIZ010042860">
    <property type="protein sequence ID" value="CAE7640930.1"/>
    <property type="molecule type" value="Genomic_DNA"/>
</dbReference>
<name>A0A812VKH8_SYMPI</name>
<feature type="non-terminal residue" evidence="1">
    <location>
        <position position="1"/>
    </location>
</feature>
<feature type="non-terminal residue" evidence="1">
    <location>
        <position position="55"/>
    </location>
</feature>
<evidence type="ECO:0000313" key="1">
    <source>
        <dbReference type="EMBL" id="CAE7640930.1"/>
    </source>
</evidence>